<dbReference type="InterPro" id="IPR001387">
    <property type="entry name" value="Cro/C1-type_HTH"/>
</dbReference>
<protein>
    <submittedName>
        <fullName evidence="2">Helix-turn-helix transcriptional regulator</fullName>
    </submittedName>
</protein>
<evidence type="ECO:0000259" key="1">
    <source>
        <dbReference type="PROSITE" id="PS50943"/>
    </source>
</evidence>
<dbReference type="PROSITE" id="PS50943">
    <property type="entry name" value="HTH_CROC1"/>
    <property type="match status" value="1"/>
</dbReference>
<gene>
    <name evidence="2" type="ORF">QFW96_25545</name>
</gene>
<dbReference type="InterPro" id="IPR010982">
    <property type="entry name" value="Lambda_DNA-bd_dom_sf"/>
</dbReference>
<comment type="caution">
    <text evidence="2">The sequence shown here is derived from an EMBL/GenBank/DDBJ whole genome shotgun (WGS) entry which is preliminary data.</text>
</comment>
<evidence type="ECO:0000313" key="2">
    <source>
        <dbReference type="EMBL" id="MDI2032012.1"/>
    </source>
</evidence>
<organism evidence="2 3">
    <name type="scientific">Saccharopolyspora ipomoeae</name>
    <dbReference type="NCBI Taxonomy" id="3042027"/>
    <lineage>
        <taxon>Bacteria</taxon>
        <taxon>Bacillati</taxon>
        <taxon>Actinomycetota</taxon>
        <taxon>Actinomycetes</taxon>
        <taxon>Pseudonocardiales</taxon>
        <taxon>Pseudonocardiaceae</taxon>
        <taxon>Saccharopolyspora</taxon>
    </lineage>
</organism>
<dbReference type="InterPro" id="IPR011990">
    <property type="entry name" value="TPR-like_helical_dom_sf"/>
</dbReference>
<dbReference type="RefSeq" id="WP_281458274.1">
    <property type="nucleotide sequence ID" value="NZ_JASAOF010000023.1"/>
</dbReference>
<accession>A0ABT6PVH3</accession>
<name>A0ABT6PVH3_9PSEU</name>
<sequence>MTNESFGQALKRLREAADLSQSTLARRAYINQGNLSRYEADRQRPTAKTAEVLDGVLDANGELARLATTPGEDALNPDQRERLAVVMDRPHRLDGGTVEALAGVLATQRRLDDTLGPAPLLPVTLAQQQLVETLVKQTAGPHRAALAEVAAEWTQFVGWLYASLRQDAQALRWLAEAEQAADEIENGVLAAQAANFRGYVARQQGNWRGVVRWFLAEHSTPGASVHQQIGAAAQAAQGAGRLGDRDGARRMLDTADTLLEQASQNPAPRTAYWLDSNFHRLNLGLANLSLGAYDVAADHLNAALNSLPADQRGAAWTVEYREALAAANSQM</sequence>
<dbReference type="SMART" id="SM00530">
    <property type="entry name" value="HTH_XRE"/>
    <property type="match status" value="1"/>
</dbReference>
<reference evidence="2 3" key="1">
    <citation type="submission" date="2023-04" db="EMBL/GenBank/DDBJ databases">
        <title>Draft genome sequence of Saccharopolyspora sp. TS4A08 isolated from sweet potato rhizospheric soil.</title>
        <authorList>
            <person name="Suksaard P."/>
            <person name="Duangmal K."/>
        </authorList>
    </citation>
    <scope>NUCLEOTIDE SEQUENCE [LARGE SCALE GENOMIC DNA]</scope>
    <source>
        <strain evidence="2 3">TS4A08</strain>
    </source>
</reference>
<dbReference type="Gene3D" id="1.10.260.40">
    <property type="entry name" value="lambda repressor-like DNA-binding domains"/>
    <property type="match status" value="1"/>
</dbReference>
<proteinExistence type="predicted"/>
<feature type="domain" description="HTH cro/C1-type" evidence="1">
    <location>
        <begin position="10"/>
        <end position="66"/>
    </location>
</feature>
<dbReference type="EMBL" id="JASAOF010000023">
    <property type="protein sequence ID" value="MDI2032012.1"/>
    <property type="molecule type" value="Genomic_DNA"/>
</dbReference>
<dbReference type="Pfam" id="PF13560">
    <property type="entry name" value="HTH_31"/>
    <property type="match status" value="1"/>
</dbReference>
<dbReference type="Gene3D" id="1.25.40.10">
    <property type="entry name" value="Tetratricopeptide repeat domain"/>
    <property type="match status" value="1"/>
</dbReference>
<dbReference type="Proteomes" id="UP001237595">
    <property type="component" value="Unassembled WGS sequence"/>
</dbReference>
<keyword evidence="3" id="KW-1185">Reference proteome</keyword>
<dbReference type="CDD" id="cd00093">
    <property type="entry name" value="HTH_XRE"/>
    <property type="match status" value="1"/>
</dbReference>
<evidence type="ECO:0000313" key="3">
    <source>
        <dbReference type="Proteomes" id="UP001237595"/>
    </source>
</evidence>
<dbReference type="SUPFAM" id="SSF47413">
    <property type="entry name" value="lambda repressor-like DNA-binding domains"/>
    <property type="match status" value="1"/>
</dbReference>